<evidence type="ECO:0000313" key="2">
    <source>
        <dbReference type="EMBL" id="MBE8591293.1"/>
    </source>
</evidence>
<evidence type="ECO:0000256" key="1">
    <source>
        <dbReference type="SAM" id="SignalP"/>
    </source>
</evidence>
<name>A0ABR9SQY1_9PSED</name>
<dbReference type="Pfam" id="PF13557">
    <property type="entry name" value="Phenol_MetA_deg"/>
    <property type="match status" value="1"/>
</dbReference>
<dbReference type="InterPro" id="IPR025737">
    <property type="entry name" value="FApF"/>
</dbReference>
<comment type="caution">
    <text evidence="2">The sequence shown here is derived from an EMBL/GenBank/DDBJ whole genome shotgun (WGS) entry which is preliminary data.</text>
</comment>
<dbReference type="EMBL" id="JADDUM010000066">
    <property type="protein sequence ID" value="MBE8591293.1"/>
    <property type="molecule type" value="Genomic_DNA"/>
</dbReference>
<organism evidence="2 3">
    <name type="scientific">Pseudomonas cyclaminis</name>
    <dbReference type="NCBI Taxonomy" id="2781239"/>
    <lineage>
        <taxon>Bacteria</taxon>
        <taxon>Pseudomonadati</taxon>
        <taxon>Pseudomonadota</taxon>
        <taxon>Gammaproteobacteria</taxon>
        <taxon>Pseudomonadales</taxon>
        <taxon>Pseudomonadaceae</taxon>
        <taxon>Pseudomonas</taxon>
    </lineage>
</organism>
<accession>A0ABR9SQY1</accession>
<gene>
    <name evidence="2" type="ORF">IQK56_10335</name>
</gene>
<keyword evidence="1" id="KW-0732">Signal</keyword>
<keyword evidence="3" id="KW-1185">Reference proteome</keyword>
<dbReference type="Proteomes" id="UP000613075">
    <property type="component" value="Unassembled WGS sequence"/>
</dbReference>
<feature type="signal peptide" evidence="1">
    <location>
        <begin position="1"/>
        <end position="23"/>
    </location>
</feature>
<sequence length="303" mass="33674">MHREIKSFAVSCALILGLFIANANSTENGLSNYPVGVSTAFNGLLPAPGQSYFYNYAQYYKAESFRDSDGKKTIPKFSAELIVDAPRVVHTWNEPLGPFSLSTGVIVPLLHVSSTVYGQKEIKNAIGDVIVHPLMIGYSNPSHNFFTFLSPFDMALPTGSYDKDRIANTGQNHLAFLPNWAVTWFPTPRTEISTALTAEIYTKNHDTNYQSGTVVSGEFLLGYSITEKWQIGIQGFYSKQVSYDKLDGETYLDGFRGQSAALGPQVRYTISPGVAIVAKYQHDFAVENRSKGDHFWIQYAFPF</sequence>
<dbReference type="RefSeq" id="WP_193901669.1">
    <property type="nucleotide sequence ID" value="NZ_JADDUM010000066.1"/>
</dbReference>
<evidence type="ECO:0000313" key="3">
    <source>
        <dbReference type="Proteomes" id="UP000613075"/>
    </source>
</evidence>
<feature type="chain" id="PRO_5045441431" evidence="1">
    <location>
        <begin position="24"/>
        <end position="303"/>
    </location>
</feature>
<protein>
    <submittedName>
        <fullName evidence="2">Transporter</fullName>
    </submittedName>
</protein>
<proteinExistence type="predicted"/>
<reference evidence="2 3" key="1">
    <citation type="submission" date="2020-10" db="EMBL/GenBank/DDBJ databases">
        <title>The draft genomes of Cyclamen pathogen Pseudomonas sp.</title>
        <authorList>
            <person name="Fujikawa T."/>
            <person name="Sawada H."/>
        </authorList>
    </citation>
    <scope>NUCLEOTIDE SEQUENCE [LARGE SCALE GENOMIC DNA]</scope>
    <source>
        <strain evidence="2 3">MAFF 301449</strain>
    </source>
</reference>